<evidence type="ECO:0000313" key="3">
    <source>
        <dbReference type="EMBL" id="KPA35547.1"/>
    </source>
</evidence>
<dbReference type="Proteomes" id="UP000037904">
    <property type="component" value="Unassembled WGS sequence"/>
</dbReference>
<sequence>MGQLDNDNWLYPGDGLTSENGSAEFKIEDDGRMSIYWDGECVWQNTDEGREDIKGIHLQDDGNLVLYTHDDEPVWASNTEEHGDGVYLRVQDDGNIVLYKGEDDDAEAVWASNTVREQEEEDE</sequence>
<dbReference type="EMBL" id="JXCE01001042">
    <property type="protein sequence ID" value="KPA35547.1"/>
    <property type="molecule type" value="Genomic_DNA"/>
</dbReference>
<feature type="region of interest" description="Disordered" evidence="1">
    <location>
        <begin position="1"/>
        <end position="22"/>
    </location>
</feature>
<name>A0A0N0V4P1_FUSLA</name>
<proteinExistence type="predicted"/>
<dbReference type="AlphaFoldDB" id="A0A0N0V4P1"/>
<dbReference type="InterPro" id="IPR036426">
    <property type="entry name" value="Bulb-type_lectin_dom_sf"/>
</dbReference>
<evidence type="ECO:0000313" key="4">
    <source>
        <dbReference type="Proteomes" id="UP000037904"/>
    </source>
</evidence>
<dbReference type="SUPFAM" id="SSF51110">
    <property type="entry name" value="alpha-D-mannose-specific plant lectins"/>
    <property type="match status" value="1"/>
</dbReference>
<comment type="caution">
    <text evidence="3">The sequence shown here is derived from an EMBL/GenBank/DDBJ whole genome shotgun (WGS) entry which is preliminary data.</text>
</comment>
<protein>
    <submittedName>
        <fullName evidence="3">Mannose-specific lectin</fullName>
    </submittedName>
</protein>
<dbReference type="InterPro" id="IPR001480">
    <property type="entry name" value="Bulb-type_lectin_dom"/>
</dbReference>
<gene>
    <name evidence="3" type="ORF">FLAG1_11745</name>
</gene>
<reference evidence="3 4" key="1">
    <citation type="submission" date="2015-04" db="EMBL/GenBank/DDBJ databases">
        <title>The draft genome sequence of Fusarium langsethiae, a T-2/HT-2 mycotoxin producer.</title>
        <authorList>
            <person name="Lysoe E."/>
            <person name="Divon H.H."/>
            <person name="Terzi V."/>
            <person name="Orru L."/>
            <person name="Lamontanara A."/>
            <person name="Kolseth A.-K."/>
            <person name="Frandsen R.J."/>
            <person name="Nielsen K."/>
            <person name="Thrane U."/>
        </authorList>
    </citation>
    <scope>NUCLEOTIDE SEQUENCE [LARGE SCALE GENOMIC DNA]</scope>
    <source>
        <strain evidence="3 4">Fl201059</strain>
    </source>
</reference>
<dbReference type="Pfam" id="PF01453">
    <property type="entry name" value="B_lectin"/>
    <property type="match status" value="1"/>
</dbReference>
<keyword evidence="4" id="KW-1185">Reference proteome</keyword>
<dbReference type="SMART" id="SM00108">
    <property type="entry name" value="B_lectin"/>
    <property type="match status" value="1"/>
</dbReference>
<organism evidence="3 4">
    <name type="scientific">Fusarium langsethiae</name>
    <dbReference type="NCBI Taxonomy" id="179993"/>
    <lineage>
        <taxon>Eukaryota</taxon>
        <taxon>Fungi</taxon>
        <taxon>Dikarya</taxon>
        <taxon>Ascomycota</taxon>
        <taxon>Pezizomycotina</taxon>
        <taxon>Sordariomycetes</taxon>
        <taxon>Hypocreomycetidae</taxon>
        <taxon>Hypocreales</taxon>
        <taxon>Nectriaceae</taxon>
        <taxon>Fusarium</taxon>
    </lineage>
</organism>
<dbReference type="OrthoDB" id="1884773at2759"/>
<dbReference type="PROSITE" id="PS50927">
    <property type="entry name" value="BULB_LECTIN"/>
    <property type="match status" value="1"/>
</dbReference>
<feature type="domain" description="Bulb-type lectin" evidence="2">
    <location>
        <begin position="1"/>
        <end position="111"/>
    </location>
</feature>
<evidence type="ECO:0000256" key="1">
    <source>
        <dbReference type="SAM" id="MobiDB-lite"/>
    </source>
</evidence>
<accession>A0A0N0V4P1</accession>
<evidence type="ECO:0000259" key="2">
    <source>
        <dbReference type="PROSITE" id="PS50927"/>
    </source>
</evidence>
<keyword evidence="3" id="KW-0430">Lectin</keyword>
<dbReference type="Gene3D" id="2.90.10.10">
    <property type="entry name" value="Bulb-type lectin domain"/>
    <property type="match status" value="2"/>
</dbReference>
<dbReference type="GO" id="GO:0030246">
    <property type="term" value="F:carbohydrate binding"/>
    <property type="evidence" value="ECO:0007669"/>
    <property type="project" value="UniProtKB-KW"/>
</dbReference>